<evidence type="ECO:0000256" key="1">
    <source>
        <dbReference type="SAM" id="MobiDB-lite"/>
    </source>
</evidence>
<evidence type="ECO:0000313" key="3">
    <source>
        <dbReference type="Proteomes" id="UP001501771"/>
    </source>
</evidence>
<reference evidence="2 3" key="1">
    <citation type="journal article" date="2019" name="Int. J. Syst. Evol. Microbiol.">
        <title>The Global Catalogue of Microorganisms (GCM) 10K type strain sequencing project: providing services to taxonomists for standard genome sequencing and annotation.</title>
        <authorList>
            <consortium name="The Broad Institute Genomics Platform"/>
            <consortium name="The Broad Institute Genome Sequencing Center for Infectious Disease"/>
            <person name="Wu L."/>
            <person name="Ma J."/>
        </authorList>
    </citation>
    <scope>NUCLEOTIDE SEQUENCE [LARGE SCALE GENOMIC DNA]</scope>
    <source>
        <strain evidence="2 3">JCM 16022</strain>
    </source>
</reference>
<keyword evidence="3" id="KW-1185">Reference proteome</keyword>
<protein>
    <submittedName>
        <fullName evidence="2">Uncharacterized protein</fullName>
    </submittedName>
</protein>
<comment type="caution">
    <text evidence="2">The sequence shown here is derived from an EMBL/GenBank/DDBJ whole genome shotgun (WGS) entry which is preliminary data.</text>
</comment>
<sequence>MVADEDVEAPRVGLGEPGPAVAVVKLLLGPVPARPVVLRGVPLEDCSLGSTGGARSGTRSVLSRKGPLTGSLVMVTGVLRLAGGTPPGHAPVLGTDRGLTCGRTVGGAAAQQATGPTYRPPERATGRRQERAEPAL</sequence>
<organism evidence="2 3">
    <name type="scientific">Nocardioides koreensis</name>
    <dbReference type="NCBI Taxonomy" id="433651"/>
    <lineage>
        <taxon>Bacteria</taxon>
        <taxon>Bacillati</taxon>
        <taxon>Actinomycetota</taxon>
        <taxon>Actinomycetes</taxon>
        <taxon>Propionibacteriales</taxon>
        <taxon>Nocardioidaceae</taxon>
        <taxon>Nocardioides</taxon>
    </lineage>
</organism>
<proteinExistence type="predicted"/>
<dbReference type="Proteomes" id="UP001501771">
    <property type="component" value="Unassembled WGS sequence"/>
</dbReference>
<evidence type="ECO:0000313" key="2">
    <source>
        <dbReference type="EMBL" id="GAA2148122.1"/>
    </source>
</evidence>
<gene>
    <name evidence="2" type="ORF">GCM10009844_26150</name>
</gene>
<name>A0ABN2ZUX4_9ACTN</name>
<accession>A0ABN2ZUX4</accession>
<feature type="compositionally biased region" description="Basic and acidic residues" evidence="1">
    <location>
        <begin position="120"/>
        <end position="136"/>
    </location>
</feature>
<feature type="region of interest" description="Disordered" evidence="1">
    <location>
        <begin position="103"/>
        <end position="136"/>
    </location>
</feature>
<dbReference type="EMBL" id="BAAAQR010000007">
    <property type="protein sequence ID" value="GAA2148122.1"/>
    <property type="molecule type" value="Genomic_DNA"/>
</dbReference>